<feature type="compositionally biased region" description="Pro residues" evidence="1">
    <location>
        <begin position="95"/>
        <end position="106"/>
    </location>
</feature>
<dbReference type="Proteomes" id="UP000032305">
    <property type="component" value="Unassembled WGS sequence"/>
</dbReference>
<name>A0A0A1WD08_9SPHN</name>
<dbReference type="eggNOG" id="ENOG5031PG8">
    <property type="taxonomic scope" value="Bacteria"/>
</dbReference>
<feature type="compositionally biased region" description="Basic and acidic residues" evidence="1">
    <location>
        <begin position="18"/>
        <end position="32"/>
    </location>
</feature>
<dbReference type="EMBL" id="BBPI01000101">
    <property type="protein sequence ID" value="GAM02866.1"/>
    <property type="molecule type" value="Genomic_DNA"/>
</dbReference>
<feature type="region of interest" description="Disordered" evidence="1">
    <location>
        <begin position="1"/>
        <end position="106"/>
    </location>
</feature>
<evidence type="ECO:0000313" key="2">
    <source>
        <dbReference type="EMBL" id="GAM02866.1"/>
    </source>
</evidence>
<feature type="compositionally biased region" description="Gly residues" evidence="1">
    <location>
        <begin position="74"/>
        <end position="85"/>
    </location>
</feature>
<dbReference type="RefSeq" id="WP_042491210.1">
    <property type="nucleotide sequence ID" value="NZ_BBPI01000101.1"/>
</dbReference>
<keyword evidence="3" id="KW-1185">Reference proteome</keyword>
<dbReference type="AlphaFoldDB" id="A0A0A1WD08"/>
<dbReference type="OrthoDB" id="7584663at2"/>
<sequence length="106" mass="10810">MAEQEKPTVELTASNRGDSGEVYHRDDEHALGRDLPTGQVAPKPPAPGDRNARTSLPDDNGRRASVDPKTGEVHGSGAGAGGGNPGDEIGEVDPATPPGVGPRPVN</sequence>
<proteinExistence type="predicted"/>
<gene>
    <name evidence="2" type="ORF">SP5_101_00010</name>
</gene>
<organism evidence="2 3">
    <name type="scientific">Sphingomonas parapaucimobilis NBRC 15100</name>
    <dbReference type="NCBI Taxonomy" id="1219049"/>
    <lineage>
        <taxon>Bacteria</taxon>
        <taxon>Pseudomonadati</taxon>
        <taxon>Pseudomonadota</taxon>
        <taxon>Alphaproteobacteria</taxon>
        <taxon>Sphingomonadales</taxon>
        <taxon>Sphingomonadaceae</taxon>
        <taxon>Sphingomonas</taxon>
    </lineage>
</organism>
<evidence type="ECO:0000313" key="3">
    <source>
        <dbReference type="Proteomes" id="UP000032305"/>
    </source>
</evidence>
<feature type="compositionally biased region" description="Basic and acidic residues" evidence="1">
    <location>
        <begin position="59"/>
        <end position="72"/>
    </location>
</feature>
<comment type="caution">
    <text evidence="2">The sequence shown here is derived from an EMBL/GenBank/DDBJ whole genome shotgun (WGS) entry which is preliminary data.</text>
</comment>
<protein>
    <submittedName>
        <fullName evidence="2">Uncharacterized protein</fullName>
    </submittedName>
</protein>
<reference evidence="2 3" key="1">
    <citation type="submission" date="2014-11" db="EMBL/GenBank/DDBJ databases">
        <title>Whole genome shotgun sequence of Sphingomonas parapaucimobilis NBRC 15100.</title>
        <authorList>
            <person name="Katano-Makiyama Y."/>
            <person name="Hosoyama A."/>
            <person name="Hashimoto M."/>
            <person name="Hosoyama Y."/>
            <person name="Noguchi M."/>
            <person name="Numata M."/>
            <person name="Tsuchikane K."/>
            <person name="Hirakata S."/>
            <person name="Uohara A."/>
            <person name="Shimodaira J."/>
            <person name="Ohji S."/>
            <person name="Ichikawa N."/>
            <person name="Kimura A."/>
            <person name="Yamazoe A."/>
            <person name="Fujita N."/>
        </authorList>
    </citation>
    <scope>NUCLEOTIDE SEQUENCE [LARGE SCALE GENOMIC DNA]</scope>
    <source>
        <strain evidence="2 3">NBRC 15100</strain>
    </source>
</reference>
<evidence type="ECO:0000256" key="1">
    <source>
        <dbReference type="SAM" id="MobiDB-lite"/>
    </source>
</evidence>
<accession>A0A0A1WD08</accession>